<feature type="transmembrane region" description="Helical" evidence="1">
    <location>
        <begin position="96"/>
        <end position="117"/>
    </location>
</feature>
<gene>
    <name evidence="2" type="ORF">Vafri_14282</name>
</gene>
<evidence type="ECO:0000256" key="1">
    <source>
        <dbReference type="SAM" id="Phobius"/>
    </source>
</evidence>
<keyword evidence="1" id="KW-0472">Membrane</keyword>
<keyword evidence="1" id="KW-1133">Transmembrane helix</keyword>
<dbReference type="AlphaFoldDB" id="A0A8J4BIS6"/>
<dbReference type="Proteomes" id="UP000747399">
    <property type="component" value="Unassembled WGS sequence"/>
</dbReference>
<organism evidence="2 3">
    <name type="scientific">Volvox africanus</name>
    <dbReference type="NCBI Taxonomy" id="51714"/>
    <lineage>
        <taxon>Eukaryota</taxon>
        <taxon>Viridiplantae</taxon>
        <taxon>Chlorophyta</taxon>
        <taxon>core chlorophytes</taxon>
        <taxon>Chlorophyceae</taxon>
        <taxon>CS clade</taxon>
        <taxon>Chlamydomonadales</taxon>
        <taxon>Volvocaceae</taxon>
        <taxon>Volvox</taxon>
    </lineage>
</organism>
<feature type="transmembrane region" description="Helical" evidence="1">
    <location>
        <begin position="137"/>
        <end position="159"/>
    </location>
</feature>
<proteinExistence type="predicted"/>
<sequence>MTAFTLSRCSHARAFLFRGPAIPSRLTRIAPKHVRALPEQGEDISEALKADLERLRAKSGAAARGAVGSHSGAAFQTAGQQESGPLSGFKDTLDKLLIADFFLVLFILAWLAAGVAQNAVNGGNSPLLDAWYPLWPLLWQPALGVLMAGALVSGALGWLKEKQQQQADKKQ</sequence>
<reference evidence="2" key="1">
    <citation type="journal article" date="2021" name="Proc. Natl. Acad. Sci. U.S.A.">
        <title>Three genomes in the algal genus Volvox reveal the fate of a haploid sex-determining region after a transition to homothallism.</title>
        <authorList>
            <person name="Yamamoto K."/>
            <person name="Hamaji T."/>
            <person name="Kawai-Toyooka H."/>
            <person name="Matsuzaki R."/>
            <person name="Takahashi F."/>
            <person name="Nishimura Y."/>
            <person name="Kawachi M."/>
            <person name="Noguchi H."/>
            <person name="Minakuchi Y."/>
            <person name="Umen J.G."/>
            <person name="Toyoda A."/>
            <person name="Nozaki H."/>
        </authorList>
    </citation>
    <scope>NUCLEOTIDE SEQUENCE</scope>
    <source>
        <strain evidence="2">NIES-3780</strain>
    </source>
</reference>
<dbReference type="EMBL" id="BNCO01000035">
    <property type="protein sequence ID" value="GIL59514.1"/>
    <property type="molecule type" value="Genomic_DNA"/>
</dbReference>
<keyword evidence="1" id="KW-0812">Transmembrane</keyword>
<evidence type="ECO:0000313" key="2">
    <source>
        <dbReference type="EMBL" id="GIL59514.1"/>
    </source>
</evidence>
<evidence type="ECO:0000313" key="3">
    <source>
        <dbReference type="Proteomes" id="UP000747399"/>
    </source>
</evidence>
<keyword evidence="3" id="KW-1185">Reference proteome</keyword>
<name>A0A8J4BIS6_9CHLO</name>
<protein>
    <submittedName>
        <fullName evidence="2">Uncharacterized protein</fullName>
    </submittedName>
</protein>
<accession>A0A8J4BIS6</accession>
<comment type="caution">
    <text evidence="2">The sequence shown here is derived from an EMBL/GenBank/DDBJ whole genome shotgun (WGS) entry which is preliminary data.</text>
</comment>